<proteinExistence type="inferred from homology"/>
<keyword evidence="6" id="KW-0067">ATP-binding</keyword>
<evidence type="ECO:0000259" key="7">
    <source>
        <dbReference type="Pfam" id="PF18052"/>
    </source>
</evidence>
<evidence type="ECO:0000256" key="6">
    <source>
        <dbReference type="ARBA" id="ARBA00022840"/>
    </source>
</evidence>
<dbReference type="PANTHER" id="PTHR36766:SF62">
    <property type="entry name" value="AAA+ ATPASE DOMAIN-CONTAINING PROTEIN"/>
    <property type="match status" value="1"/>
</dbReference>
<dbReference type="InterPro" id="IPR042197">
    <property type="entry name" value="Apaf_helical"/>
</dbReference>
<dbReference type="Proteomes" id="UP001341281">
    <property type="component" value="Chromosome 02"/>
</dbReference>
<dbReference type="PANTHER" id="PTHR36766">
    <property type="entry name" value="PLANT BROAD-SPECTRUM MILDEW RESISTANCE PROTEIN RPW8"/>
    <property type="match status" value="1"/>
</dbReference>
<dbReference type="EMBL" id="CP144746">
    <property type="protein sequence ID" value="WVZ57513.1"/>
    <property type="molecule type" value="Genomic_DNA"/>
</dbReference>
<keyword evidence="10" id="KW-1185">Reference proteome</keyword>
<dbReference type="GO" id="GO:0006952">
    <property type="term" value="P:defense response"/>
    <property type="evidence" value="ECO:0007669"/>
    <property type="project" value="UniProtKB-KW"/>
</dbReference>
<accession>A0AAQ3SN13</accession>
<dbReference type="InterPro" id="IPR041118">
    <property type="entry name" value="Rx_N"/>
</dbReference>
<gene>
    <name evidence="9" type="ORF">U9M48_007891</name>
</gene>
<name>A0AAQ3SN13_PASNO</name>
<sequence length="356" mass="39826">MATAAAVVDRLLRRLASDAHRLELSSSTAEDVAHVGRTMSRLQDVLVSLERQYFTMPAEAQDWMRKIKQIAYDMEDLLDESDPCGIGSLTGFWVAKRSLCDHKPSNQHQVFDATAIIGRGNDKENVKSFLMNDVDKLTIIPIVGLADKNQLDELKEMLTSKTKSTKIIVTTCSETSAELLNTVPPYKLGPLSEGDCWEIFSQRAFDNGNGSAQLIEIGKQIVKKCEGIPMVAYSLGSLFRNKGEGDWLWARDKDIWELEKRFCSGVEALTPFSEVYYSMSSALKLCFAYLSVFSVGSKIDKEKLIQQWMALDMVGSKYGTLPAYIHGDMFIQELLSISFLQIQDISSVSYPLCPKL</sequence>
<dbReference type="GO" id="GO:0005524">
    <property type="term" value="F:ATP binding"/>
    <property type="evidence" value="ECO:0007669"/>
    <property type="project" value="UniProtKB-KW"/>
</dbReference>
<dbReference type="Pfam" id="PF23559">
    <property type="entry name" value="WHD_DRP"/>
    <property type="match status" value="1"/>
</dbReference>
<evidence type="ECO:0000259" key="8">
    <source>
        <dbReference type="Pfam" id="PF23559"/>
    </source>
</evidence>
<comment type="similarity">
    <text evidence="1">Belongs to the disease resistance NB-LRR family.</text>
</comment>
<reference evidence="9 10" key="1">
    <citation type="submission" date="2024-02" db="EMBL/GenBank/DDBJ databases">
        <title>High-quality chromosome-scale genome assembly of Pensacola bahiagrass (Paspalum notatum Flugge var. saurae).</title>
        <authorList>
            <person name="Vega J.M."/>
            <person name="Podio M."/>
            <person name="Orjuela J."/>
            <person name="Siena L.A."/>
            <person name="Pessino S.C."/>
            <person name="Combes M.C."/>
            <person name="Mariac C."/>
            <person name="Albertini E."/>
            <person name="Pupilli F."/>
            <person name="Ortiz J.P.A."/>
            <person name="Leblanc O."/>
        </authorList>
    </citation>
    <scope>NUCLEOTIDE SEQUENCE [LARGE SCALE GENOMIC DNA]</scope>
    <source>
        <strain evidence="9">R1</strain>
        <tissue evidence="9">Leaf</tissue>
    </source>
</reference>
<evidence type="ECO:0000256" key="4">
    <source>
        <dbReference type="ARBA" id="ARBA00022741"/>
    </source>
</evidence>
<dbReference type="Pfam" id="PF18052">
    <property type="entry name" value="Rx_N"/>
    <property type="match status" value="1"/>
</dbReference>
<evidence type="ECO:0000256" key="2">
    <source>
        <dbReference type="ARBA" id="ARBA00022614"/>
    </source>
</evidence>
<dbReference type="InterPro" id="IPR027417">
    <property type="entry name" value="P-loop_NTPase"/>
</dbReference>
<dbReference type="GO" id="GO:0043531">
    <property type="term" value="F:ADP binding"/>
    <property type="evidence" value="ECO:0007669"/>
    <property type="project" value="InterPro"/>
</dbReference>
<evidence type="ECO:0000313" key="10">
    <source>
        <dbReference type="Proteomes" id="UP001341281"/>
    </source>
</evidence>
<keyword evidence="5" id="KW-0611">Plant defense</keyword>
<protein>
    <submittedName>
        <fullName evidence="9">Uncharacterized protein</fullName>
    </submittedName>
</protein>
<keyword evidence="3" id="KW-0677">Repeat</keyword>
<dbReference type="InterPro" id="IPR058922">
    <property type="entry name" value="WHD_DRP"/>
</dbReference>
<evidence type="ECO:0000256" key="3">
    <source>
        <dbReference type="ARBA" id="ARBA00022737"/>
    </source>
</evidence>
<keyword evidence="4" id="KW-0547">Nucleotide-binding</keyword>
<feature type="domain" description="Disease resistance N-terminal" evidence="7">
    <location>
        <begin position="7"/>
        <end position="80"/>
    </location>
</feature>
<dbReference type="Gene3D" id="1.20.5.4130">
    <property type="match status" value="1"/>
</dbReference>
<dbReference type="AlphaFoldDB" id="A0AAQ3SN13"/>
<dbReference type="Gene3D" id="1.10.8.430">
    <property type="entry name" value="Helical domain of apoptotic protease-activating factors"/>
    <property type="match status" value="1"/>
</dbReference>
<keyword evidence="2" id="KW-0433">Leucine-rich repeat</keyword>
<dbReference type="SUPFAM" id="SSF52540">
    <property type="entry name" value="P-loop containing nucleoside triphosphate hydrolases"/>
    <property type="match status" value="1"/>
</dbReference>
<organism evidence="9 10">
    <name type="scientific">Paspalum notatum var. saurae</name>
    <dbReference type="NCBI Taxonomy" id="547442"/>
    <lineage>
        <taxon>Eukaryota</taxon>
        <taxon>Viridiplantae</taxon>
        <taxon>Streptophyta</taxon>
        <taxon>Embryophyta</taxon>
        <taxon>Tracheophyta</taxon>
        <taxon>Spermatophyta</taxon>
        <taxon>Magnoliopsida</taxon>
        <taxon>Liliopsida</taxon>
        <taxon>Poales</taxon>
        <taxon>Poaceae</taxon>
        <taxon>PACMAD clade</taxon>
        <taxon>Panicoideae</taxon>
        <taxon>Andropogonodae</taxon>
        <taxon>Paspaleae</taxon>
        <taxon>Paspalinae</taxon>
        <taxon>Paspalum</taxon>
    </lineage>
</organism>
<evidence type="ECO:0000256" key="1">
    <source>
        <dbReference type="ARBA" id="ARBA00008894"/>
    </source>
</evidence>
<feature type="domain" description="Disease resistance protein winged helix" evidence="8">
    <location>
        <begin position="292"/>
        <end position="343"/>
    </location>
</feature>
<evidence type="ECO:0000313" key="9">
    <source>
        <dbReference type="EMBL" id="WVZ57513.1"/>
    </source>
</evidence>
<evidence type="ECO:0000256" key="5">
    <source>
        <dbReference type="ARBA" id="ARBA00022821"/>
    </source>
</evidence>